<keyword evidence="6" id="KW-1185">Reference proteome</keyword>
<dbReference type="Gene3D" id="3.30.70.330">
    <property type="match status" value="1"/>
</dbReference>
<dbReference type="GO" id="GO:0005737">
    <property type="term" value="C:cytoplasm"/>
    <property type="evidence" value="ECO:0007669"/>
    <property type="project" value="TreeGrafter"/>
</dbReference>
<dbReference type="PANTHER" id="PTHR13112:SF5">
    <property type="entry name" value="REGULATOR OF NONSENSE TRANSCRIPTS UPF3"/>
    <property type="match status" value="1"/>
</dbReference>
<feature type="domain" description="UPF3" evidence="4">
    <location>
        <begin position="61"/>
        <end position="151"/>
    </location>
</feature>
<feature type="compositionally biased region" description="Basic and acidic residues" evidence="3">
    <location>
        <begin position="400"/>
        <end position="412"/>
    </location>
</feature>
<feature type="region of interest" description="Disordered" evidence="3">
    <location>
        <begin position="164"/>
        <end position="189"/>
    </location>
</feature>
<dbReference type="Proteomes" id="UP001187192">
    <property type="component" value="Unassembled WGS sequence"/>
</dbReference>
<sequence>MKDPLSRTKVVVRRLPPSLSQSDLLHQIDDRFSGRYSWFSFRPGKNRMLIKNLVVPYDKLFIEINIGVRHKALVEYAPSQRVPKPSSRKDGRDGTMYKDPDYLEFLKLIAKPVEHLPSAEIQLERKEAEQAGAPKEALIVTPLMEYVRQKRSVGSGAQGSLVVGKISRRSGTTSSRKSGSSNAKRASEKKKYILKEKIKNISRKDKSTFIVVPKREDQLATSSGKEASETEIVSAIEGSVSGIPVLADSGKKKILLLKGKRPETPVSTGMSQQQDTSLGNSAVSAAPKQNQRREAGGKLIRSILLNNEARQTQASAPGQHQQKVQILNSENVKRLPRSSNARSGLNGHVSHNDPEGDRRKDPDDKFTKKDLHNMSTLSEKPEKRTRNKDRPDRGVWAPLRRGDVPHSSEERISSLIFQSPQSLTETVEGSHRNFGRRGTAHNTKDEGPQNVSEGKSSKRGASVHGANEKQVWVQKSSAGVMLRSPTTKYASWVPNENGWGPEASFCRNMMEYIQNYNSSSVKELFLFVAYTLKRHGNISDAPAALCTVDIAPGYACGLVVYEALLCGGRQGAAKCSFGEVQDDVSEGQDDKSLRERFYNFSANDL</sequence>
<dbReference type="EMBL" id="BTGU01000020">
    <property type="protein sequence ID" value="GMN45420.1"/>
    <property type="molecule type" value="Genomic_DNA"/>
</dbReference>
<feature type="compositionally biased region" description="Polar residues" evidence="3">
    <location>
        <begin position="311"/>
        <end position="330"/>
    </location>
</feature>
<keyword evidence="2" id="KW-0539">Nucleus</keyword>
<dbReference type="CDD" id="cd12455">
    <property type="entry name" value="RRM_like_Smg4_UPF3"/>
    <property type="match status" value="1"/>
</dbReference>
<dbReference type="GO" id="GO:0045727">
    <property type="term" value="P:positive regulation of translation"/>
    <property type="evidence" value="ECO:0007669"/>
    <property type="project" value="TreeGrafter"/>
</dbReference>
<feature type="compositionally biased region" description="Basic and acidic residues" evidence="3">
    <location>
        <begin position="350"/>
        <end position="372"/>
    </location>
</feature>
<gene>
    <name evidence="5" type="ORF">TIFTF001_014605</name>
</gene>
<proteinExistence type="predicted"/>
<feature type="region of interest" description="Disordered" evidence="3">
    <location>
        <begin position="311"/>
        <end position="469"/>
    </location>
</feature>
<feature type="compositionally biased region" description="Polar residues" evidence="3">
    <location>
        <begin position="415"/>
        <end position="427"/>
    </location>
</feature>
<evidence type="ECO:0000256" key="1">
    <source>
        <dbReference type="ARBA" id="ARBA00004123"/>
    </source>
</evidence>
<feature type="region of interest" description="Disordered" evidence="3">
    <location>
        <begin position="262"/>
        <end position="294"/>
    </location>
</feature>
<protein>
    <recommendedName>
        <fullName evidence="4">UPF3 domain-containing protein</fullName>
    </recommendedName>
</protein>
<dbReference type="Pfam" id="PF03467">
    <property type="entry name" value="Smg4_UPF3"/>
    <property type="match status" value="2"/>
</dbReference>
<feature type="compositionally biased region" description="Basic and acidic residues" evidence="3">
    <location>
        <begin position="379"/>
        <end position="393"/>
    </location>
</feature>
<comment type="subcellular location">
    <subcellularLocation>
        <location evidence="1">Nucleus</location>
    </subcellularLocation>
</comment>
<dbReference type="InterPro" id="IPR012677">
    <property type="entry name" value="Nucleotide-bd_a/b_plait_sf"/>
</dbReference>
<evidence type="ECO:0000313" key="5">
    <source>
        <dbReference type="EMBL" id="GMN45420.1"/>
    </source>
</evidence>
<feature type="compositionally biased region" description="Low complexity" evidence="3">
    <location>
        <begin position="169"/>
        <end position="184"/>
    </location>
</feature>
<dbReference type="InterPro" id="IPR039722">
    <property type="entry name" value="Upf3"/>
</dbReference>
<evidence type="ECO:0000256" key="3">
    <source>
        <dbReference type="SAM" id="MobiDB-lite"/>
    </source>
</evidence>
<feature type="compositionally biased region" description="Polar residues" evidence="3">
    <location>
        <begin position="265"/>
        <end position="289"/>
    </location>
</feature>
<accession>A0AA88A5N2</accession>
<reference evidence="5" key="1">
    <citation type="submission" date="2023-07" db="EMBL/GenBank/DDBJ databases">
        <title>draft genome sequence of fig (Ficus carica).</title>
        <authorList>
            <person name="Takahashi T."/>
            <person name="Nishimura K."/>
        </authorList>
    </citation>
    <scope>NUCLEOTIDE SEQUENCE</scope>
</reference>
<comment type="caution">
    <text evidence="5">The sequence shown here is derived from an EMBL/GenBank/DDBJ whole genome shotgun (WGS) entry which is preliminary data.</text>
</comment>
<dbReference type="AlphaFoldDB" id="A0AA88A5N2"/>
<dbReference type="GO" id="GO:0000184">
    <property type="term" value="P:nuclear-transcribed mRNA catabolic process, nonsense-mediated decay"/>
    <property type="evidence" value="ECO:0007669"/>
    <property type="project" value="InterPro"/>
</dbReference>
<feature type="domain" description="UPF3" evidence="4">
    <location>
        <begin position="7"/>
        <end position="45"/>
    </location>
</feature>
<dbReference type="PANTHER" id="PTHR13112">
    <property type="entry name" value="UPF3 REGULATOR OF NONSENSE TRANSCRIPTS-LIKE PROTEIN"/>
    <property type="match status" value="1"/>
</dbReference>
<dbReference type="InterPro" id="IPR005120">
    <property type="entry name" value="UPF3_dom"/>
</dbReference>
<dbReference type="GO" id="GO:0005730">
    <property type="term" value="C:nucleolus"/>
    <property type="evidence" value="ECO:0007669"/>
    <property type="project" value="TreeGrafter"/>
</dbReference>
<evidence type="ECO:0000256" key="2">
    <source>
        <dbReference type="ARBA" id="ARBA00023242"/>
    </source>
</evidence>
<evidence type="ECO:0000259" key="4">
    <source>
        <dbReference type="Pfam" id="PF03467"/>
    </source>
</evidence>
<evidence type="ECO:0000313" key="6">
    <source>
        <dbReference type="Proteomes" id="UP001187192"/>
    </source>
</evidence>
<organism evidence="5 6">
    <name type="scientific">Ficus carica</name>
    <name type="common">Common fig</name>
    <dbReference type="NCBI Taxonomy" id="3494"/>
    <lineage>
        <taxon>Eukaryota</taxon>
        <taxon>Viridiplantae</taxon>
        <taxon>Streptophyta</taxon>
        <taxon>Embryophyta</taxon>
        <taxon>Tracheophyta</taxon>
        <taxon>Spermatophyta</taxon>
        <taxon>Magnoliopsida</taxon>
        <taxon>eudicotyledons</taxon>
        <taxon>Gunneridae</taxon>
        <taxon>Pentapetalae</taxon>
        <taxon>rosids</taxon>
        <taxon>fabids</taxon>
        <taxon>Rosales</taxon>
        <taxon>Moraceae</taxon>
        <taxon>Ficeae</taxon>
        <taxon>Ficus</taxon>
    </lineage>
</organism>
<name>A0AA88A5N2_FICCA</name>
<dbReference type="GO" id="GO:0003729">
    <property type="term" value="F:mRNA binding"/>
    <property type="evidence" value="ECO:0007669"/>
    <property type="project" value="TreeGrafter"/>
</dbReference>